<evidence type="ECO:0000313" key="2">
    <source>
        <dbReference type="Proteomes" id="UP000324222"/>
    </source>
</evidence>
<dbReference type="EMBL" id="VSRR010000910">
    <property type="protein sequence ID" value="MPC20787.1"/>
    <property type="molecule type" value="Genomic_DNA"/>
</dbReference>
<proteinExistence type="predicted"/>
<keyword evidence="2" id="KW-1185">Reference proteome</keyword>
<gene>
    <name evidence="1" type="ORF">E2C01_013745</name>
</gene>
<dbReference type="Proteomes" id="UP000324222">
    <property type="component" value="Unassembled WGS sequence"/>
</dbReference>
<sequence length="140" mass="15397">MTCRPILNFTRQKLKKKYAGARQGKRIRVTAQPFPPSLPPFLPPFLPASYRQRDQTGISSHPLNSREIDLCRSEGIFFPLTLAPSPHHRAAEELGGSCWAGPDGIATQTSIRPGPHCALLRGGSLTRCEPYTCHITPPAL</sequence>
<dbReference type="AlphaFoldDB" id="A0A5B7DHZ5"/>
<reference evidence="1 2" key="1">
    <citation type="submission" date="2019-05" db="EMBL/GenBank/DDBJ databases">
        <title>Another draft genome of Portunus trituberculatus and its Hox gene families provides insights of decapod evolution.</title>
        <authorList>
            <person name="Jeong J.-H."/>
            <person name="Song I."/>
            <person name="Kim S."/>
            <person name="Choi T."/>
            <person name="Kim D."/>
            <person name="Ryu S."/>
            <person name="Kim W."/>
        </authorList>
    </citation>
    <scope>NUCLEOTIDE SEQUENCE [LARGE SCALE GENOMIC DNA]</scope>
    <source>
        <tissue evidence="1">Muscle</tissue>
    </source>
</reference>
<comment type="caution">
    <text evidence="1">The sequence shown here is derived from an EMBL/GenBank/DDBJ whole genome shotgun (WGS) entry which is preliminary data.</text>
</comment>
<accession>A0A5B7DHZ5</accession>
<name>A0A5B7DHZ5_PORTR</name>
<organism evidence="1 2">
    <name type="scientific">Portunus trituberculatus</name>
    <name type="common">Swimming crab</name>
    <name type="synonym">Neptunus trituberculatus</name>
    <dbReference type="NCBI Taxonomy" id="210409"/>
    <lineage>
        <taxon>Eukaryota</taxon>
        <taxon>Metazoa</taxon>
        <taxon>Ecdysozoa</taxon>
        <taxon>Arthropoda</taxon>
        <taxon>Crustacea</taxon>
        <taxon>Multicrustacea</taxon>
        <taxon>Malacostraca</taxon>
        <taxon>Eumalacostraca</taxon>
        <taxon>Eucarida</taxon>
        <taxon>Decapoda</taxon>
        <taxon>Pleocyemata</taxon>
        <taxon>Brachyura</taxon>
        <taxon>Eubrachyura</taxon>
        <taxon>Portunoidea</taxon>
        <taxon>Portunidae</taxon>
        <taxon>Portuninae</taxon>
        <taxon>Portunus</taxon>
    </lineage>
</organism>
<evidence type="ECO:0000313" key="1">
    <source>
        <dbReference type="EMBL" id="MPC20787.1"/>
    </source>
</evidence>
<protein>
    <submittedName>
        <fullName evidence="1">Uncharacterized protein</fullName>
    </submittedName>
</protein>